<feature type="non-terminal residue" evidence="2">
    <location>
        <position position="1"/>
    </location>
</feature>
<sequence>GRRPHRPRGLRRGRRARSPVVDRVRDHRCPGVAPRHGAAL</sequence>
<organism evidence="2">
    <name type="scientific">uncultured Solirubrobacteraceae bacterium</name>
    <dbReference type="NCBI Taxonomy" id="1162706"/>
    <lineage>
        <taxon>Bacteria</taxon>
        <taxon>Bacillati</taxon>
        <taxon>Actinomycetota</taxon>
        <taxon>Thermoleophilia</taxon>
        <taxon>Solirubrobacterales</taxon>
        <taxon>Solirubrobacteraceae</taxon>
        <taxon>environmental samples</taxon>
    </lineage>
</organism>
<protein>
    <submittedName>
        <fullName evidence="2">Uncharacterized protein</fullName>
    </submittedName>
</protein>
<evidence type="ECO:0000313" key="2">
    <source>
        <dbReference type="EMBL" id="CAA9501472.1"/>
    </source>
</evidence>
<feature type="non-terminal residue" evidence="2">
    <location>
        <position position="40"/>
    </location>
</feature>
<gene>
    <name evidence="2" type="ORF">AVDCRST_MAG53-2019</name>
</gene>
<evidence type="ECO:0000256" key="1">
    <source>
        <dbReference type="SAM" id="MobiDB-lite"/>
    </source>
</evidence>
<dbReference type="EMBL" id="CADCVR010000065">
    <property type="protein sequence ID" value="CAA9501472.1"/>
    <property type="molecule type" value="Genomic_DNA"/>
</dbReference>
<name>A0A6J4SL16_9ACTN</name>
<feature type="compositionally biased region" description="Basic residues" evidence="1">
    <location>
        <begin position="1"/>
        <end position="17"/>
    </location>
</feature>
<dbReference type="AlphaFoldDB" id="A0A6J4SL16"/>
<proteinExistence type="predicted"/>
<accession>A0A6J4SL16</accession>
<reference evidence="2" key="1">
    <citation type="submission" date="2020-02" db="EMBL/GenBank/DDBJ databases">
        <authorList>
            <person name="Meier V. D."/>
        </authorList>
    </citation>
    <scope>NUCLEOTIDE SEQUENCE</scope>
    <source>
        <strain evidence="2">AVDCRST_MAG53</strain>
    </source>
</reference>
<feature type="region of interest" description="Disordered" evidence="1">
    <location>
        <begin position="1"/>
        <end position="22"/>
    </location>
</feature>